<accession>A0ACC2RP10</accession>
<evidence type="ECO:0000313" key="2">
    <source>
        <dbReference type="Proteomes" id="UP001165960"/>
    </source>
</evidence>
<sequence length="167" mass="18700">MYSNPSSPPKGNGGITNCMIFLGDSEPELTPLTLVSINAQLLWGEITPDARSWRSLASAVSSMMQDLYATAQLPPSAICPSFTNYYSHQFVHPAIHHLLQLVATHHTEVLCHLEQFFQLHSFILQLQQETSIFKNENQNTVIDLRSTMEIVHSRLQIVDSGLDSFTC</sequence>
<keyword evidence="2" id="KW-1185">Reference proteome</keyword>
<name>A0ACC2RP10_9FUNG</name>
<evidence type="ECO:0000313" key="1">
    <source>
        <dbReference type="EMBL" id="KAJ9051811.1"/>
    </source>
</evidence>
<comment type="caution">
    <text evidence="1">The sequence shown here is derived from an EMBL/GenBank/DDBJ whole genome shotgun (WGS) entry which is preliminary data.</text>
</comment>
<reference evidence="1" key="1">
    <citation type="submission" date="2022-04" db="EMBL/GenBank/DDBJ databases">
        <title>Genome of the entomopathogenic fungus Entomophthora muscae.</title>
        <authorList>
            <person name="Elya C."/>
            <person name="Lovett B.R."/>
            <person name="Lee E."/>
            <person name="Macias A.M."/>
            <person name="Hajek A.E."/>
            <person name="De Bivort B.L."/>
            <person name="Kasson M.T."/>
            <person name="De Fine Licht H.H."/>
            <person name="Stajich J.E."/>
        </authorList>
    </citation>
    <scope>NUCLEOTIDE SEQUENCE</scope>
    <source>
        <strain evidence="1">Berkeley</strain>
    </source>
</reference>
<proteinExistence type="predicted"/>
<protein>
    <submittedName>
        <fullName evidence="1">Uncharacterized protein</fullName>
    </submittedName>
</protein>
<dbReference type="EMBL" id="QTSX02007102">
    <property type="protein sequence ID" value="KAJ9051811.1"/>
    <property type="molecule type" value="Genomic_DNA"/>
</dbReference>
<gene>
    <name evidence="1" type="ORF">DSO57_1001059</name>
</gene>
<organism evidence="1 2">
    <name type="scientific">Entomophthora muscae</name>
    <dbReference type="NCBI Taxonomy" id="34485"/>
    <lineage>
        <taxon>Eukaryota</taxon>
        <taxon>Fungi</taxon>
        <taxon>Fungi incertae sedis</taxon>
        <taxon>Zoopagomycota</taxon>
        <taxon>Entomophthoromycotina</taxon>
        <taxon>Entomophthoromycetes</taxon>
        <taxon>Entomophthorales</taxon>
        <taxon>Entomophthoraceae</taxon>
        <taxon>Entomophthora</taxon>
    </lineage>
</organism>
<dbReference type="Proteomes" id="UP001165960">
    <property type="component" value="Unassembled WGS sequence"/>
</dbReference>